<dbReference type="GO" id="GO:0006412">
    <property type="term" value="P:translation"/>
    <property type="evidence" value="ECO:0007669"/>
    <property type="project" value="UniProtKB-UniRule"/>
</dbReference>
<evidence type="ECO:0000256" key="7">
    <source>
        <dbReference type="HAMAP-Rule" id="MF_01337"/>
    </source>
</evidence>
<dbReference type="CDD" id="cd00432">
    <property type="entry name" value="Ribosomal_L18_L5e"/>
    <property type="match status" value="1"/>
</dbReference>
<keyword evidence="5 7" id="KW-0687">Ribonucleoprotein</keyword>
<reference evidence="8 9" key="1">
    <citation type="submission" date="2014-06" db="EMBL/GenBank/DDBJ databases">
        <title>Draft genome sequence of Paenibacillus sp. MSt1.</title>
        <authorList>
            <person name="Aw Y.K."/>
            <person name="Ong K.S."/>
            <person name="Gan H.M."/>
            <person name="Lee S.M."/>
        </authorList>
    </citation>
    <scope>NUCLEOTIDE SEQUENCE [LARGE SCALE GENOMIC DNA]</scope>
    <source>
        <strain evidence="8 9">MSt1</strain>
    </source>
</reference>
<evidence type="ECO:0000313" key="9">
    <source>
        <dbReference type="Proteomes" id="UP000028123"/>
    </source>
</evidence>
<dbReference type="GO" id="GO:0022625">
    <property type="term" value="C:cytosolic large ribosomal subunit"/>
    <property type="evidence" value="ECO:0007669"/>
    <property type="project" value="TreeGrafter"/>
</dbReference>
<dbReference type="FunFam" id="3.30.420.100:FF:000001">
    <property type="entry name" value="50S ribosomal protein L18"/>
    <property type="match status" value="1"/>
</dbReference>
<dbReference type="HAMAP" id="MF_01337_B">
    <property type="entry name" value="Ribosomal_uL18_B"/>
    <property type="match status" value="1"/>
</dbReference>
<dbReference type="Pfam" id="PF00861">
    <property type="entry name" value="Ribosomal_L18p"/>
    <property type="match status" value="1"/>
</dbReference>
<evidence type="ECO:0000256" key="6">
    <source>
        <dbReference type="ARBA" id="ARBA00035197"/>
    </source>
</evidence>
<organism evidence="8 9">
    <name type="scientific">Paenibacillus tyrfis</name>
    <dbReference type="NCBI Taxonomy" id="1501230"/>
    <lineage>
        <taxon>Bacteria</taxon>
        <taxon>Bacillati</taxon>
        <taxon>Bacillota</taxon>
        <taxon>Bacilli</taxon>
        <taxon>Bacillales</taxon>
        <taxon>Paenibacillaceae</taxon>
        <taxon>Paenibacillus</taxon>
    </lineage>
</organism>
<dbReference type="PANTHER" id="PTHR12899:SF3">
    <property type="entry name" value="LARGE RIBOSOMAL SUBUNIT PROTEIN UL18M"/>
    <property type="match status" value="1"/>
</dbReference>
<evidence type="ECO:0000256" key="2">
    <source>
        <dbReference type="ARBA" id="ARBA00022730"/>
    </source>
</evidence>
<evidence type="ECO:0000256" key="1">
    <source>
        <dbReference type="ARBA" id="ARBA00007116"/>
    </source>
</evidence>
<dbReference type="SUPFAM" id="SSF53137">
    <property type="entry name" value="Translational machinery components"/>
    <property type="match status" value="1"/>
</dbReference>
<comment type="function">
    <text evidence="7">This is one of the proteins that bind and probably mediate the attachment of the 5S RNA into the large ribosomal subunit, where it forms part of the central protuberance.</text>
</comment>
<gene>
    <name evidence="7" type="primary">rplR</name>
    <name evidence="8" type="ORF">ET33_23595</name>
</gene>
<evidence type="ECO:0000313" key="8">
    <source>
        <dbReference type="EMBL" id="KEQ22366.1"/>
    </source>
</evidence>
<dbReference type="RefSeq" id="WP_010498856.1">
    <property type="nucleotide sequence ID" value="NZ_FYEP01000037.1"/>
</dbReference>
<keyword evidence="4 7" id="KW-0689">Ribosomal protein</keyword>
<comment type="caution">
    <text evidence="8">The sequence shown here is derived from an EMBL/GenBank/DDBJ whole genome shotgun (WGS) entry which is preliminary data.</text>
</comment>
<dbReference type="GO" id="GO:0008097">
    <property type="term" value="F:5S rRNA binding"/>
    <property type="evidence" value="ECO:0007669"/>
    <property type="project" value="TreeGrafter"/>
</dbReference>
<keyword evidence="2 7" id="KW-0699">rRNA-binding</keyword>
<protein>
    <recommendedName>
        <fullName evidence="6 7">Large ribosomal subunit protein uL18</fullName>
    </recommendedName>
</protein>
<dbReference type="PANTHER" id="PTHR12899">
    <property type="entry name" value="39S RIBOSOMAL PROTEIN L18, MITOCHONDRIAL"/>
    <property type="match status" value="1"/>
</dbReference>
<dbReference type="GO" id="GO:0003735">
    <property type="term" value="F:structural constituent of ribosome"/>
    <property type="evidence" value="ECO:0007669"/>
    <property type="project" value="InterPro"/>
</dbReference>
<accession>A0A081NV93</accession>
<dbReference type="InterPro" id="IPR004389">
    <property type="entry name" value="Ribosomal_uL18_bac-type"/>
</dbReference>
<dbReference type="Proteomes" id="UP000028123">
    <property type="component" value="Unassembled WGS sequence"/>
</dbReference>
<dbReference type="NCBIfam" id="TIGR00060">
    <property type="entry name" value="L18_bact"/>
    <property type="match status" value="1"/>
</dbReference>
<proteinExistence type="inferred from homology"/>
<evidence type="ECO:0000256" key="3">
    <source>
        <dbReference type="ARBA" id="ARBA00022884"/>
    </source>
</evidence>
<dbReference type="eggNOG" id="COG0256">
    <property type="taxonomic scope" value="Bacteria"/>
</dbReference>
<sequence length="122" mass="13302">MITKGDKNKARLKRHLRVRKKIQGTTERPRLNIFRSSKHMYAQLIDDVKGVTIAAASTQDKELKEGLGNGGNAEAASKVGALIAERAKKAGVVKVVFDRGGYLYHGRVKALADAAREAGLEF</sequence>
<dbReference type="InterPro" id="IPR057268">
    <property type="entry name" value="Ribosomal_L18"/>
</dbReference>
<dbReference type="AlphaFoldDB" id="A0A081NV93"/>
<evidence type="ECO:0000256" key="5">
    <source>
        <dbReference type="ARBA" id="ARBA00023274"/>
    </source>
</evidence>
<dbReference type="Gene3D" id="3.30.420.100">
    <property type="match status" value="1"/>
</dbReference>
<dbReference type="EMBL" id="JNVM01000039">
    <property type="protein sequence ID" value="KEQ22366.1"/>
    <property type="molecule type" value="Genomic_DNA"/>
</dbReference>
<comment type="subunit">
    <text evidence="7">Part of the 50S ribosomal subunit; part of the 5S rRNA/L5/L18/L25 subcomplex. Contacts the 5S and 23S rRNAs.</text>
</comment>
<comment type="similarity">
    <text evidence="1 7">Belongs to the universal ribosomal protein uL18 family.</text>
</comment>
<dbReference type="OrthoDB" id="9810939at2"/>
<name>A0A081NV93_9BACL</name>
<dbReference type="InterPro" id="IPR005484">
    <property type="entry name" value="Ribosomal_uL18_bac/plant/anim"/>
</dbReference>
<keyword evidence="3 7" id="KW-0694">RNA-binding</keyword>
<evidence type="ECO:0000256" key="4">
    <source>
        <dbReference type="ARBA" id="ARBA00022980"/>
    </source>
</evidence>
<keyword evidence="9" id="KW-1185">Reference proteome</keyword>